<keyword evidence="1" id="KW-0732">Signal</keyword>
<comment type="caution">
    <text evidence="2">The sequence shown here is derived from an EMBL/GenBank/DDBJ whole genome shotgun (WGS) entry which is preliminary data.</text>
</comment>
<accession>A0A8X6RY05</accession>
<organism evidence="2 3">
    <name type="scientific">Trichonephila clavipes</name>
    <name type="common">Golden silk orbweaver</name>
    <name type="synonym">Nephila clavipes</name>
    <dbReference type="NCBI Taxonomy" id="2585209"/>
    <lineage>
        <taxon>Eukaryota</taxon>
        <taxon>Metazoa</taxon>
        <taxon>Ecdysozoa</taxon>
        <taxon>Arthropoda</taxon>
        <taxon>Chelicerata</taxon>
        <taxon>Arachnida</taxon>
        <taxon>Araneae</taxon>
        <taxon>Araneomorphae</taxon>
        <taxon>Entelegynae</taxon>
        <taxon>Araneoidea</taxon>
        <taxon>Nephilidae</taxon>
        <taxon>Trichonephila</taxon>
    </lineage>
</organism>
<evidence type="ECO:0000313" key="2">
    <source>
        <dbReference type="EMBL" id="GFY01258.1"/>
    </source>
</evidence>
<reference evidence="2" key="1">
    <citation type="submission" date="2020-08" db="EMBL/GenBank/DDBJ databases">
        <title>Multicomponent nature underlies the extraordinary mechanical properties of spider dragline silk.</title>
        <authorList>
            <person name="Kono N."/>
            <person name="Nakamura H."/>
            <person name="Mori M."/>
            <person name="Yoshida Y."/>
            <person name="Ohtoshi R."/>
            <person name="Malay A.D."/>
            <person name="Moran D.A.P."/>
            <person name="Tomita M."/>
            <person name="Numata K."/>
            <person name="Arakawa K."/>
        </authorList>
    </citation>
    <scope>NUCLEOTIDE SEQUENCE</scope>
</reference>
<dbReference type="EMBL" id="BMAU01021225">
    <property type="protein sequence ID" value="GFY01258.1"/>
    <property type="molecule type" value="Genomic_DNA"/>
</dbReference>
<evidence type="ECO:0000256" key="1">
    <source>
        <dbReference type="SAM" id="SignalP"/>
    </source>
</evidence>
<keyword evidence="3" id="KW-1185">Reference proteome</keyword>
<feature type="chain" id="PRO_5036469430" evidence="1">
    <location>
        <begin position="18"/>
        <end position="99"/>
    </location>
</feature>
<name>A0A8X6RY05_TRICX</name>
<protein>
    <submittedName>
        <fullName evidence="2">Uncharacterized protein</fullName>
    </submittedName>
</protein>
<feature type="signal peptide" evidence="1">
    <location>
        <begin position="1"/>
        <end position="17"/>
    </location>
</feature>
<gene>
    <name evidence="2" type="ORF">TNCV_5077251</name>
</gene>
<dbReference type="Proteomes" id="UP000887159">
    <property type="component" value="Unassembled WGS sequence"/>
</dbReference>
<proteinExistence type="predicted"/>
<sequence>MTGVRCFLMTSLDLVWSVAFKGVLIWRKGDTRNKSTLVREVHSTRGELVISVGLYQKWMYRLQIMRKCNTTAQSYAEEILRPHVVPYAAAVDDFFSFNA</sequence>
<dbReference type="AlphaFoldDB" id="A0A8X6RY05"/>
<evidence type="ECO:0000313" key="3">
    <source>
        <dbReference type="Proteomes" id="UP000887159"/>
    </source>
</evidence>